<dbReference type="PANTHER" id="PTHR13156">
    <property type="entry name" value="NADH-UBIQUINONE OXIDOREDUCTASE 13 KD-A SUBUNIT"/>
    <property type="match status" value="1"/>
</dbReference>
<sequence length="138" mass="15348">MALQMRLLPSVRLLSRPLASVSSSSTTSYSSVVLPDGFTAAPSTHDPKTDAPTHTGQTWDASDYRNVRFLEKGATKEVNPNWAIKLIHQVPVKKVKDRKVWCDGGHPELGHPKVYINLDQPGPHTCGYCGLRYEQEKH</sequence>
<dbReference type="InterPro" id="IPR019401">
    <property type="entry name" value="Znf_CHCC"/>
</dbReference>
<name>A0A7R8W8H9_9CRUS</name>
<gene>
    <name evidence="1" type="ORF">CTOB1V02_LOCUS4821</name>
</gene>
<organism evidence="1">
    <name type="scientific">Cyprideis torosa</name>
    <dbReference type="NCBI Taxonomy" id="163714"/>
    <lineage>
        <taxon>Eukaryota</taxon>
        <taxon>Metazoa</taxon>
        <taxon>Ecdysozoa</taxon>
        <taxon>Arthropoda</taxon>
        <taxon>Crustacea</taxon>
        <taxon>Oligostraca</taxon>
        <taxon>Ostracoda</taxon>
        <taxon>Podocopa</taxon>
        <taxon>Podocopida</taxon>
        <taxon>Cytherocopina</taxon>
        <taxon>Cytheroidea</taxon>
        <taxon>Cytherideidae</taxon>
        <taxon>Cyprideis</taxon>
    </lineage>
</organism>
<dbReference type="PANTHER" id="PTHR13156:SF0">
    <property type="entry name" value="NADH DEHYDROGENASE [UBIQUINONE] IRON-SULFUR PROTEIN 6, MITOCHONDRIAL"/>
    <property type="match status" value="1"/>
</dbReference>
<proteinExistence type="predicted"/>
<reference evidence="1" key="1">
    <citation type="submission" date="2020-11" db="EMBL/GenBank/DDBJ databases">
        <authorList>
            <person name="Tran Van P."/>
        </authorList>
    </citation>
    <scope>NUCLEOTIDE SEQUENCE</scope>
</reference>
<dbReference type="Gene3D" id="2.60.260.40">
    <property type="entry name" value="q5lls5 like domains"/>
    <property type="match status" value="1"/>
</dbReference>
<evidence type="ECO:0000313" key="1">
    <source>
        <dbReference type="EMBL" id="CAD7226910.1"/>
    </source>
</evidence>
<dbReference type="EMBL" id="OB660973">
    <property type="protein sequence ID" value="CAD7226910.1"/>
    <property type="molecule type" value="Genomic_DNA"/>
</dbReference>
<dbReference type="FunFam" id="2.60.260.40:FF:000003">
    <property type="entry name" value="NADH dehydrogenase [ubiquinone] iron-sulfur protein 6, mitochondrial"/>
    <property type="match status" value="1"/>
</dbReference>
<dbReference type="GO" id="GO:0005739">
    <property type="term" value="C:mitochondrion"/>
    <property type="evidence" value="ECO:0007669"/>
    <property type="project" value="GOC"/>
</dbReference>
<dbReference type="Pfam" id="PF10276">
    <property type="entry name" value="zf-CHCC"/>
    <property type="match status" value="1"/>
</dbReference>
<accession>A0A7R8W8H9</accession>
<dbReference type="OrthoDB" id="307899at2759"/>
<protein>
    <submittedName>
        <fullName evidence="1">Uncharacterized protein</fullName>
    </submittedName>
</protein>
<dbReference type="AlphaFoldDB" id="A0A7R8W8H9"/>
<dbReference type="GO" id="GO:0006120">
    <property type="term" value="P:mitochondrial electron transport, NADH to ubiquinone"/>
    <property type="evidence" value="ECO:0007669"/>
    <property type="project" value="TreeGrafter"/>
</dbReference>